<dbReference type="AlphaFoldDB" id="A0A6B9FNV8"/>
<dbReference type="Proteomes" id="UP000012488">
    <property type="component" value="Chromosome"/>
</dbReference>
<reference evidence="2 3" key="1">
    <citation type="journal article" date="2012" name="Genet. Mol. Biol.">
        <title>Analysis of 16S rRNA and mxaF genes revealing insights into Methylobacterium niche-specific plant association.</title>
        <authorList>
            <person name="Dourado M.N."/>
            <person name="Andreote F.D."/>
            <person name="Dini-Andreote F."/>
            <person name="Conti R."/>
            <person name="Araujo J.M."/>
            <person name="Araujo W.L."/>
        </authorList>
    </citation>
    <scope>NUCLEOTIDE SEQUENCE [LARGE SCALE GENOMIC DNA]</scope>
    <source>
        <strain evidence="2 3">SR1.6/6</strain>
    </source>
</reference>
<evidence type="ECO:0000313" key="3">
    <source>
        <dbReference type="Proteomes" id="UP000012488"/>
    </source>
</evidence>
<dbReference type="Pfam" id="PF03797">
    <property type="entry name" value="Autotransporter"/>
    <property type="match status" value="1"/>
</dbReference>
<dbReference type="InterPro" id="IPR005546">
    <property type="entry name" value="Autotransporte_beta"/>
</dbReference>
<dbReference type="InterPro" id="IPR036709">
    <property type="entry name" value="Autotransporte_beta_dom_sf"/>
</dbReference>
<organism evidence="2 3">
    <name type="scientific">Methylobacterium mesophilicum SR1.6/6</name>
    <dbReference type="NCBI Taxonomy" id="908290"/>
    <lineage>
        <taxon>Bacteria</taxon>
        <taxon>Pseudomonadati</taxon>
        <taxon>Pseudomonadota</taxon>
        <taxon>Alphaproteobacteria</taxon>
        <taxon>Hyphomicrobiales</taxon>
        <taxon>Methylobacteriaceae</taxon>
        <taxon>Methylobacterium</taxon>
    </lineage>
</organism>
<dbReference type="KEGG" id="mmes:MMSR116_22160"/>
<sequence length="86" mass="8972">MPVSLHGPNGYRRAFGDVVPSALLAFRGGGMAFRTAGAPIDRDAQVASAGLEAQLSKAVTLRASYAGQIGALACDHAVRGYLTLRW</sequence>
<gene>
    <name evidence="2" type="ORF">MMSR116_22160</name>
</gene>
<dbReference type="SUPFAM" id="SSF103515">
    <property type="entry name" value="Autotransporter"/>
    <property type="match status" value="1"/>
</dbReference>
<dbReference type="EMBL" id="CP043538">
    <property type="protein sequence ID" value="QGY04303.1"/>
    <property type="molecule type" value="Genomic_DNA"/>
</dbReference>
<evidence type="ECO:0000313" key="2">
    <source>
        <dbReference type="EMBL" id="QGY04303.1"/>
    </source>
</evidence>
<dbReference type="Gene3D" id="2.40.128.130">
    <property type="entry name" value="Autotransporter beta-domain"/>
    <property type="match status" value="1"/>
</dbReference>
<dbReference type="RefSeq" id="WP_010686377.1">
    <property type="nucleotide sequence ID" value="NZ_CP043538.1"/>
</dbReference>
<evidence type="ECO:0000259" key="1">
    <source>
        <dbReference type="Pfam" id="PF03797"/>
    </source>
</evidence>
<name>A0A6B9FNV8_9HYPH</name>
<reference evidence="2 3" key="2">
    <citation type="journal article" date="2013" name="Genome Announc.">
        <title>Draft Genome Sequence of Methylobacterium mesophilicum Strain SR1.6/6, Isolated from Citrus sinensis.</title>
        <authorList>
            <person name="Marinho Almeida D."/>
            <person name="Dini-Andreote F."/>
            <person name="Camargo Neves A.A."/>
            <person name="Juca Ramos R.T."/>
            <person name="Andreote F.D."/>
            <person name="Carneiro A.R."/>
            <person name="Oliveira de Souza Lima A."/>
            <person name="Caracciolo Gomes de Sa P.H."/>
            <person name="Ribeiro Barbosa M.S."/>
            <person name="Araujo W.L."/>
            <person name="Silva A."/>
        </authorList>
    </citation>
    <scope>NUCLEOTIDE SEQUENCE [LARGE SCALE GENOMIC DNA]</scope>
    <source>
        <strain evidence="2 3">SR1.6/6</strain>
    </source>
</reference>
<proteinExistence type="predicted"/>
<protein>
    <submittedName>
        <fullName evidence="2">Autotransporter outer membrane beta-barrel domain-containing protein</fullName>
    </submittedName>
</protein>
<feature type="domain" description="Autotransporter" evidence="1">
    <location>
        <begin position="7"/>
        <end position="65"/>
    </location>
</feature>
<accession>A0A6B9FNV8</accession>